<dbReference type="InterPro" id="IPR002477">
    <property type="entry name" value="Peptidoglycan-bd-like"/>
</dbReference>
<dbReference type="SUPFAM" id="SSF47090">
    <property type="entry name" value="PGBD-like"/>
    <property type="match status" value="1"/>
</dbReference>
<dbReference type="Pfam" id="PF13365">
    <property type="entry name" value="Trypsin_2"/>
    <property type="match status" value="1"/>
</dbReference>
<keyword evidence="4" id="KW-1185">Reference proteome</keyword>
<comment type="caution">
    <text evidence="3">The sequence shown here is derived from an EMBL/GenBank/DDBJ whole genome shotgun (WGS) entry which is preliminary data.</text>
</comment>
<feature type="domain" description="Peptidoglycan binding-like" evidence="2">
    <location>
        <begin position="161"/>
        <end position="207"/>
    </location>
</feature>
<gene>
    <name evidence="3" type="ORF">LZA78_04110</name>
</gene>
<dbReference type="EMBL" id="JAJUOS010000002">
    <property type="protein sequence ID" value="MCE5972660.1"/>
    <property type="molecule type" value="Genomic_DNA"/>
</dbReference>
<evidence type="ECO:0000256" key="1">
    <source>
        <dbReference type="SAM" id="MobiDB-lite"/>
    </source>
</evidence>
<dbReference type="InterPro" id="IPR036365">
    <property type="entry name" value="PGBD-like_sf"/>
</dbReference>
<name>A0ABS8YU88_9RHOB</name>
<evidence type="ECO:0000313" key="4">
    <source>
        <dbReference type="Proteomes" id="UP001521181"/>
    </source>
</evidence>
<dbReference type="Gene3D" id="1.10.101.10">
    <property type="entry name" value="PGBD-like superfamily/PGBD"/>
    <property type="match status" value="1"/>
</dbReference>
<protein>
    <submittedName>
        <fullName evidence="3">Serine protease</fullName>
    </submittedName>
</protein>
<feature type="region of interest" description="Disordered" evidence="1">
    <location>
        <begin position="114"/>
        <end position="144"/>
    </location>
</feature>
<dbReference type="Gene3D" id="2.40.10.120">
    <property type="match status" value="1"/>
</dbReference>
<accession>A0ABS8YU88</accession>
<sequence>MRLVRRAVSVVVAAGLTGMVWTGTGWAEPAWVQIEARPTLDQAQERARDWSSTLPAVSGFAMSTGWFAIALGPYADEAEADSQLRVLRGERMIPPDSYVSNGSRFREQFWPTGAAPAPVAQPAAPVAAEPTPAAEPPGAEAPAPVETLAESRRLEAALSAETRMEIQSALQWRGFYSATIDGAFGRGTRASIGAWQQANGYEATGVLASAQQAQLLGAVTAERAALGLSAIDEPEAGIAIELPLGLVEFDHYDAPFVHYRAKDGSGVTVLLISQQGDQNGLFGLYDAMQTLEIVPMAGERKRERSSFLLTGQNDRIHSYTQAELSGGLIKGFTLVYPADQAERMARVLEAMKTSFRPLGNKALDATLGKPLAVERSALMAGLDQRHPEFARSGFFIAADGAVLTAAAGLKACGRITVEDHMADLAYTDEVLGLAVLRPQKPLAPAAVAAFQPAEPRLGSEIAVAGFSYPEALSAPVLSFGTLSDLSGLAGEASRARLAVRTLAGDAGGPVLDTSGAVVGMLLPSEATPDKLLPEDLAQALRSFDIVAHLTENGYAPVASEPSGSIAAEDIAARAQQLTVRVACWK</sequence>
<keyword evidence="3" id="KW-0378">Hydrolase</keyword>
<dbReference type="Pfam" id="PF01471">
    <property type="entry name" value="PG_binding_1"/>
    <property type="match status" value="1"/>
</dbReference>
<evidence type="ECO:0000313" key="3">
    <source>
        <dbReference type="EMBL" id="MCE5972660.1"/>
    </source>
</evidence>
<dbReference type="Proteomes" id="UP001521181">
    <property type="component" value="Unassembled WGS sequence"/>
</dbReference>
<organism evidence="3 4">
    <name type="scientific">Rhodobacter flavimaris</name>
    <dbReference type="NCBI Taxonomy" id="2907145"/>
    <lineage>
        <taxon>Bacteria</taxon>
        <taxon>Pseudomonadati</taxon>
        <taxon>Pseudomonadota</taxon>
        <taxon>Alphaproteobacteria</taxon>
        <taxon>Rhodobacterales</taxon>
        <taxon>Rhodobacter group</taxon>
        <taxon>Rhodobacter</taxon>
    </lineage>
</organism>
<dbReference type="GO" id="GO:0008233">
    <property type="term" value="F:peptidase activity"/>
    <property type="evidence" value="ECO:0007669"/>
    <property type="project" value="UniProtKB-KW"/>
</dbReference>
<dbReference type="InterPro" id="IPR036366">
    <property type="entry name" value="PGBDSf"/>
</dbReference>
<keyword evidence="3" id="KW-0645">Protease</keyword>
<dbReference type="GO" id="GO:0006508">
    <property type="term" value="P:proteolysis"/>
    <property type="evidence" value="ECO:0007669"/>
    <property type="project" value="UniProtKB-KW"/>
</dbReference>
<dbReference type="SUPFAM" id="SSF50494">
    <property type="entry name" value="Trypsin-like serine proteases"/>
    <property type="match status" value="1"/>
</dbReference>
<reference evidence="3 4" key="1">
    <citation type="submission" date="2021-12" db="EMBL/GenBank/DDBJ databases">
        <title>Sinirhodobacter sp. WL0062 is a bacterium isolated from seawater.</title>
        <authorList>
            <person name="Wang L."/>
            <person name="He W."/>
            <person name="Zhang D.-F."/>
        </authorList>
    </citation>
    <scope>NUCLEOTIDE SEQUENCE [LARGE SCALE GENOMIC DNA]</scope>
    <source>
        <strain evidence="3 4">WL0062</strain>
    </source>
</reference>
<dbReference type="RefSeq" id="WP_233675670.1">
    <property type="nucleotide sequence ID" value="NZ_JAJUOS010000002.1"/>
</dbReference>
<dbReference type="InterPro" id="IPR009003">
    <property type="entry name" value="Peptidase_S1_PA"/>
</dbReference>
<evidence type="ECO:0000259" key="2">
    <source>
        <dbReference type="Pfam" id="PF01471"/>
    </source>
</evidence>
<proteinExistence type="predicted"/>